<proteinExistence type="predicted"/>
<keyword evidence="3" id="KW-1185">Reference proteome</keyword>
<dbReference type="Proteomes" id="UP001363151">
    <property type="component" value="Unassembled WGS sequence"/>
</dbReference>
<reference evidence="2 3" key="1">
    <citation type="submission" date="2024-03" db="EMBL/GenBank/DDBJ databases">
        <title>Aureococcus anophagefferens CCMP1851 and Kratosvirus quantuckense: Draft genome of a second virus-susceptible host strain in the model system.</title>
        <authorList>
            <person name="Chase E."/>
            <person name="Truchon A.R."/>
            <person name="Schepens W."/>
            <person name="Wilhelm S.W."/>
        </authorList>
    </citation>
    <scope>NUCLEOTIDE SEQUENCE [LARGE SCALE GENOMIC DNA]</scope>
    <source>
        <strain evidence="2 3">CCMP1851</strain>
    </source>
</reference>
<feature type="region of interest" description="Disordered" evidence="1">
    <location>
        <begin position="349"/>
        <end position="390"/>
    </location>
</feature>
<feature type="compositionally biased region" description="Polar residues" evidence="1">
    <location>
        <begin position="381"/>
        <end position="390"/>
    </location>
</feature>
<organism evidence="2 3">
    <name type="scientific">Aureococcus anophagefferens</name>
    <name type="common">Harmful bloom alga</name>
    <dbReference type="NCBI Taxonomy" id="44056"/>
    <lineage>
        <taxon>Eukaryota</taxon>
        <taxon>Sar</taxon>
        <taxon>Stramenopiles</taxon>
        <taxon>Ochrophyta</taxon>
        <taxon>Pelagophyceae</taxon>
        <taxon>Pelagomonadales</taxon>
        <taxon>Pelagomonadaceae</taxon>
        <taxon>Aureococcus</taxon>
    </lineage>
</organism>
<evidence type="ECO:0000313" key="3">
    <source>
        <dbReference type="Proteomes" id="UP001363151"/>
    </source>
</evidence>
<sequence>MAVVSERASPKRACKTEVNYQNQEDEDSEESDLACKPKAKKARKAGKASTLTQAQVEEACAAGDAYVASVLGAQTSSFGEGLLFCIISKSRWANVKPMEARLLAGGLDPKRILWIVGGGERSEYEAAGAQGRVVEGGGLCNSRNLALDEARKSSNACVQLSDDLKKCEVVRAGPTLAHFHDEALWTKPESLKKANAAGADKLQATPVAAAALLLSLLKATDRRLAGCYPNANPGLAAGVAPIGGHHFIVGDCLVVDVARTDLRFDERITLKEDYDYTAQHMHEHGAVCRSNRVLCLWEHYSNAGGAVDARCDAREQHSIALLKHKWPGAFRQHGTRGPNEVTFAWDQRDVSLGGKKNQPRPPAPDGIDDVPIERKPKDGQKTMTSFFKKK</sequence>
<evidence type="ECO:0000313" key="2">
    <source>
        <dbReference type="EMBL" id="KAK7242179.1"/>
    </source>
</evidence>
<name>A0ABR1G0W6_AURAN</name>
<feature type="compositionally biased region" description="Basic and acidic residues" evidence="1">
    <location>
        <begin position="371"/>
        <end position="380"/>
    </location>
</feature>
<protein>
    <submittedName>
        <fullName evidence="2">Uncharacterized protein</fullName>
    </submittedName>
</protein>
<dbReference type="EMBL" id="JBBJCI010000146">
    <property type="protein sequence ID" value="KAK7242179.1"/>
    <property type="molecule type" value="Genomic_DNA"/>
</dbReference>
<feature type="compositionally biased region" description="Acidic residues" evidence="1">
    <location>
        <begin position="23"/>
        <end position="32"/>
    </location>
</feature>
<comment type="caution">
    <text evidence="2">The sequence shown here is derived from an EMBL/GenBank/DDBJ whole genome shotgun (WGS) entry which is preliminary data.</text>
</comment>
<evidence type="ECO:0000256" key="1">
    <source>
        <dbReference type="SAM" id="MobiDB-lite"/>
    </source>
</evidence>
<feature type="region of interest" description="Disordered" evidence="1">
    <location>
        <begin position="1"/>
        <end position="34"/>
    </location>
</feature>
<gene>
    <name evidence="2" type="ORF">SO694_00013113</name>
</gene>
<accession>A0ABR1G0W6</accession>